<dbReference type="PANTHER" id="PTHR12592:SF0">
    <property type="entry name" value="ATP-DEPENDENT (S)-NAD(P)H-HYDRATE DEHYDRATASE"/>
    <property type="match status" value="1"/>
</dbReference>
<keyword evidence="4" id="KW-0520">NAD</keyword>
<evidence type="ECO:0000256" key="5">
    <source>
        <dbReference type="ARBA" id="ARBA00023239"/>
    </source>
</evidence>
<dbReference type="GO" id="GO:0052855">
    <property type="term" value="F:ADP-dependent NAD(P)H-hydrate dehydratase activity"/>
    <property type="evidence" value="ECO:0007669"/>
    <property type="project" value="TreeGrafter"/>
</dbReference>
<name>A0A382ZE14_9ZZZZ</name>
<evidence type="ECO:0000256" key="2">
    <source>
        <dbReference type="ARBA" id="ARBA00022840"/>
    </source>
</evidence>
<sequence length="131" mass="13693">HLGEFGKIGAQSTLELKDNFISIIEEFMVQYEGTLVLKTTPVSVVHNGQGSLNTSGNQGLASAGTGDVLAGCIGSFMAQGLAPFDAGKLGVFIHGKAADSLMVQTGYRGMTATEVINKIPTVIRQYETGSL</sequence>
<keyword evidence="2" id="KW-0067">ATP-binding</keyword>
<reference evidence="7" key="1">
    <citation type="submission" date="2018-05" db="EMBL/GenBank/DDBJ databases">
        <authorList>
            <person name="Lanie J.A."/>
            <person name="Ng W.-L."/>
            <person name="Kazmierczak K.M."/>
            <person name="Andrzejewski T.M."/>
            <person name="Davidsen T.M."/>
            <person name="Wayne K.J."/>
            <person name="Tettelin H."/>
            <person name="Glass J.I."/>
            <person name="Rusch D."/>
            <person name="Podicherti R."/>
            <person name="Tsui H.-C.T."/>
            <person name="Winkler M.E."/>
        </authorList>
    </citation>
    <scope>NUCLEOTIDE SEQUENCE</scope>
</reference>
<gene>
    <name evidence="7" type="ORF">METZ01_LOCUS446601</name>
</gene>
<evidence type="ECO:0000256" key="1">
    <source>
        <dbReference type="ARBA" id="ARBA00022741"/>
    </source>
</evidence>
<dbReference type="AlphaFoldDB" id="A0A382ZE14"/>
<keyword evidence="1" id="KW-0547">Nucleotide-binding</keyword>
<keyword evidence="3" id="KW-0521">NADP</keyword>
<dbReference type="PROSITE" id="PS01050">
    <property type="entry name" value="YJEF_C_2"/>
    <property type="match status" value="1"/>
</dbReference>
<dbReference type="SUPFAM" id="SSF53613">
    <property type="entry name" value="Ribokinase-like"/>
    <property type="match status" value="1"/>
</dbReference>
<dbReference type="InterPro" id="IPR029056">
    <property type="entry name" value="Ribokinase-like"/>
</dbReference>
<dbReference type="EMBL" id="UINC01183149">
    <property type="protein sequence ID" value="SVD93747.1"/>
    <property type="molecule type" value="Genomic_DNA"/>
</dbReference>
<evidence type="ECO:0000313" key="7">
    <source>
        <dbReference type="EMBL" id="SVD93747.1"/>
    </source>
</evidence>
<dbReference type="InterPro" id="IPR000631">
    <property type="entry name" value="CARKD"/>
</dbReference>
<feature type="domain" description="YjeF C-terminal" evidence="6">
    <location>
        <begin position="1"/>
        <end position="126"/>
    </location>
</feature>
<dbReference type="PROSITE" id="PS51383">
    <property type="entry name" value="YJEF_C_3"/>
    <property type="match status" value="1"/>
</dbReference>
<accession>A0A382ZE14</accession>
<organism evidence="7">
    <name type="scientific">marine metagenome</name>
    <dbReference type="NCBI Taxonomy" id="408172"/>
    <lineage>
        <taxon>unclassified sequences</taxon>
        <taxon>metagenomes</taxon>
        <taxon>ecological metagenomes</taxon>
    </lineage>
</organism>
<evidence type="ECO:0000256" key="3">
    <source>
        <dbReference type="ARBA" id="ARBA00022857"/>
    </source>
</evidence>
<dbReference type="Gene3D" id="3.40.1190.20">
    <property type="match status" value="1"/>
</dbReference>
<evidence type="ECO:0000259" key="6">
    <source>
        <dbReference type="PROSITE" id="PS51383"/>
    </source>
</evidence>
<evidence type="ECO:0000256" key="4">
    <source>
        <dbReference type="ARBA" id="ARBA00023027"/>
    </source>
</evidence>
<dbReference type="GO" id="GO:0052856">
    <property type="term" value="F:NAD(P)HX epimerase activity"/>
    <property type="evidence" value="ECO:0007669"/>
    <property type="project" value="TreeGrafter"/>
</dbReference>
<proteinExistence type="predicted"/>
<dbReference type="PANTHER" id="PTHR12592">
    <property type="entry name" value="ATP-DEPENDENT (S)-NAD(P)H-HYDRATE DEHYDRATASE FAMILY MEMBER"/>
    <property type="match status" value="1"/>
</dbReference>
<dbReference type="GO" id="GO:0005524">
    <property type="term" value="F:ATP binding"/>
    <property type="evidence" value="ECO:0007669"/>
    <property type="project" value="UniProtKB-KW"/>
</dbReference>
<dbReference type="Pfam" id="PF01256">
    <property type="entry name" value="Carb_kinase"/>
    <property type="match status" value="1"/>
</dbReference>
<dbReference type="InterPro" id="IPR017953">
    <property type="entry name" value="Carbohydrate_kinase_pred_CS"/>
</dbReference>
<keyword evidence="5" id="KW-0456">Lyase</keyword>
<dbReference type="GO" id="GO:0110051">
    <property type="term" value="P:metabolite repair"/>
    <property type="evidence" value="ECO:0007669"/>
    <property type="project" value="TreeGrafter"/>
</dbReference>
<feature type="non-terminal residue" evidence="7">
    <location>
        <position position="1"/>
    </location>
</feature>
<protein>
    <recommendedName>
        <fullName evidence="6">YjeF C-terminal domain-containing protein</fullName>
    </recommendedName>
</protein>